<feature type="region of interest" description="Disordered" evidence="1">
    <location>
        <begin position="1"/>
        <end position="25"/>
    </location>
</feature>
<accession>A0A1C5JXQ4</accession>
<dbReference type="AlphaFoldDB" id="A0A1C5JXQ4"/>
<sequence>MQTPTTDPDPLAPEPGRTSAAGRDRALSRRRILSGGAAALAGAGVALTGEFGYSEATAGGKLPVYGGYAATVHADRRTPPKSSRVDVVWSVDTTRRLIALTFDDGPAPNWTPRVLSILAETDTPATFFMVGRRAREYGRLVTHRLDRHEIGNHTWDHQDLAKMTYEQACVAIGRAHNELTRLCGREPTLLRPPYGHLAGSTLLAANDLGYQVVLWNRQMLESRFTRNPDGLVDYVVDSCDPGTILLAHDTGPVDRLVAIRGLAAMISGLRRRGFEFVTVSELLAAATPAAAPAH</sequence>
<feature type="domain" description="NodB homology" evidence="2">
    <location>
        <begin position="96"/>
        <end position="277"/>
    </location>
</feature>
<gene>
    <name evidence="3" type="ORF">GA0070623_3984</name>
</gene>
<evidence type="ECO:0000313" key="4">
    <source>
        <dbReference type="Proteomes" id="UP000198226"/>
    </source>
</evidence>
<evidence type="ECO:0000259" key="2">
    <source>
        <dbReference type="PROSITE" id="PS51677"/>
    </source>
</evidence>
<dbReference type="PANTHER" id="PTHR10587">
    <property type="entry name" value="GLYCOSYL TRANSFERASE-RELATED"/>
    <property type="match status" value="1"/>
</dbReference>
<dbReference type="PROSITE" id="PS51677">
    <property type="entry name" value="NODB"/>
    <property type="match status" value="1"/>
</dbReference>
<protein>
    <submittedName>
        <fullName evidence="3">Peptidoglycan/xylan/chitin deacetylase, PgdA/CDA1 family</fullName>
    </submittedName>
</protein>
<proteinExistence type="predicted"/>
<keyword evidence="4" id="KW-1185">Reference proteome</keyword>
<reference evidence="4" key="1">
    <citation type="submission" date="2016-06" db="EMBL/GenBank/DDBJ databases">
        <authorList>
            <person name="Varghese N."/>
            <person name="Submissions Spin"/>
        </authorList>
    </citation>
    <scope>NUCLEOTIDE SEQUENCE [LARGE SCALE GENOMIC DNA]</scope>
    <source>
        <strain evidence="4">DSM 44983</strain>
    </source>
</reference>
<dbReference type="EMBL" id="LT607752">
    <property type="protein sequence ID" value="SCG75268.1"/>
    <property type="molecule type" value="Genomic_DNA"/>
</dbReference>
<dbReference type="OrthoDB" id="3864432at2"/>
<dbReference type="GO" id="GO:0005975">
    <property type="term" value="P:carbohydrate metabolic process"/>
    <property type="evidence" value="ECO:0007669"/>
    <property type="project" value="InterPro"/>
</dbReference>
<dbReference type="Proteomes" id="UP000198226">
    <property type="component" value="Chromosome I"/>
</dbReference>
<dbReference type="InterPro" id="IPR006311">
    <property type="entry name" value="TAT_signal"/>
</dbReference>
<evidence type="ECO:0000256" key="1">
    <source>
        <dbReference type="SAM" id="MobiDB-lite"/>
    </source>
</evidence>
<evidence type="ECO:0000313" key="3">
    <source>
        <dbReference type="EMBL" id="SCG75268.1"/>
    </source>
</evidence>
<dbReference type="PROSITE" id="PS51318">
    <property type="entry name" value="TAT"/>
    <property type="match status" value="1"/>
</dbReference>
<dbReference type="CDD" id="cd10917">
    <property type="entry name" value="CE4_NodB_like_6s_7s"/>
    <property type="match status" value="1"/>
</dbReference>
<dbReference type="Pfam" id="PF01522">
    <property type="entry name" value="Polysacc_deac_1"/>
    <property type="match status" value="1"/>
</dbReference>
<dbReference type="RefSeq" id="WP_084261337.1">
    <property type="nucleotide sequence ID" value="NZ_LRMV01000073.1"/>
</dbReference>
<name>A0A1C5JXQ4_9ACTN</name>
<dbReference type="Gene3D" id="3.20.20.370">
    <property type="entry name" value="Glycoside hydrolase/deacetylase"/>
    <property type="match status" value="1"/>
</dbReference>
<organism evidence="3 4">
    <name type="scientific">Micromonospora rifamycinica</name>
    <dbReference type="NCBI Taxonomy" id="291594"/>
    <lineage>
        <taxon>Bacteria</taxon>
        <taxon>Bacillati</taxon>
        <taxon>Actinomycetota</taxon>
        <taxon>Actinomycetes</taxon>
        <taxon>Micromonosporales</taxon>
        <taxon>Micromonosporaceae</taxon>
        <taxon>Micromonospora</taxon>
    </lineage>
</organism>
<dbReference type="InterPro" id="IPR011330">
    <property type="entry name" value="Glyco_hydro/deAcase_b/a-brl"/>
</dbReference>
<dbReference type="InterPro" id="IPR002509">
    <property type="entry name" value="NODB_dom"/>
</dbReference>
<dbReference type="GO" id="GO:0016810">
    <property type="term" value="F:hydrolase activity, acting on carbon-nitrogen (but not peptide) bonds"/>
    <property type="evidence" value="ECO:0007669"/>
    <property type="project" value="InterPro"/>
</dbReference>
<dbReference type="SUPFAM" id="SSF88713">
    <property type="entry name" value="Glycoside hydrolase/deacetylase"/>
    <property type="match status" value="1"/>
</dbReference>
<dbReference type="InterPro" id="IPR050248">
    <property type="entry name" value="Polysacc_deacetylase_ArnD"/>
</dbReference>